<dbReference type="Gene3D" id="1.25.40.20">
    <property type="entry name" value="Ankyrin repeat-containing domain"/>
    <property type="match status" value="1"/>
</dbReference>
<organism evidence="5 6">
    <name type="scientific">Nannochloropsis gaditana</name>
    <dbReference type="NCBI Taxonomy" id="72520"/>
    <lineage>
        <taxon>Eukaryota</taxon>
        <taxon>Sar</taxon>
        <taxon>Stramenopiles</taxon>
        <taxon>Ochrophyta</taxon>
        <taxon>Eustigmatophyceae</taxon>
        <taxon>Eustigmatales</taxon>
        <taxon>Monodopsidaceae</taxon>
        <taxon>Nannochloropsis</taxon>
    </lineage>
</organism>
<evidence type="ECO:0000256" key="1">
    <source>
        <dbReference type="ARBA" id="ARBA00022737"/>
    </source>
</evidence>
<feature type="repeat" description="ANK" evidence="3">
    <location>
        <begin position="130"/>
        <end position="167"/>
    </location>
</feature>
<name>W7UA72_9STRA</name>
<feature type="compositionally biased region" description="Basic and acidic residues" evidence="4">
    <location>
        <begin position="262"/>
        <end position="271"/>
    </location>
</feature>
<feature type="repeat" description="ANK" evidence="3">
    <location>
        <begin position="92"/>
        <end position="129"/>
    </location>
</feature>
<dbReference type="PROSITE" id="PS50088">
    <property type="entry name" value="ANK_REPEAT"/>
    <property type="match status" value="3"/>
</dbReference>
<dbReference type="PROSITE" id="PS50297">
    <property type="entry name" value="ANK_REP_REGION"/>
    <property type="match status" value="2"/>
</dbReference>
<dbReference type="Pfam" id="PF00023">
    <property type="entry name" value="Ank"/>
    <property type="match status" value="1"/>
</dbReference>
<evidence type="ECO:0000256" key="4">
    <source>
        <dbReference type="SAM" id="MobiDB-lite"/>
    </source>
</evidence>
<dbReference type="EMBL" id="AZIL01000115">
    <property type="protein sequence ID" value="EWM29874.1"/>
    <property type="molecule type" value="Genomic_DNA"/>
</dbReference>
<feature type="repeat" description="ANK" evidence="3">
    <location>
        <begin position="59"/>
        <end position="91"/>
    </location>
</feature>
<keyword evidence="6" id="KW-1185">Reference proteome</keyword>
<keyword evidence="2 3" id="KW-0040">ANK repeat</keyword>
<dbReference type="SUPFAM" id="SSF48403">
    <property type="entry name" value="Ankyrin repeat"/>
    <property type="match status" value="1"/>
</dbReference>
<dbReference type="PANTHER" id="PTHR24171">
    <property type="entry name" value="ANKYRIN REPEAT DOMAIN-CONTAINING PROTEIN 39-RELATED"/>
    <property type="match status" value="1"/>
</dbReference>
<gene>
    <name evidence="5" type="ORF">Naga_100106g19</name>
</gene>
<dbReference type="SMART" id="SM00248">
    <property type="entry name" value="ANK"/>
    <property type="match status" value="3"/>
</dbReference>
<dbReference type="InterPro" id="IPR002110">
    <property type="entry name" value="Ankyrin_rpt"/>
</dbReference>
<evidence type="ECO:0000256" key="2">
    <source>
        <dbReference type="ARBA" id="ARBA00023043"/>
    </source>
</evidence>
<reference evidence="5 6" key="1">
    <citation type="journal article" date="2014" name="Mol. Plant">
        <title>Chromosome Scale Genome Assembly and Transcriptome Profiling of Nannochloropsis gaditana in Nitrogen Depletion.</title>
        <authorList>
            <person name="Corteggiani Carpinelli E."/>
            <person name="Telatin A."/>
            <person name="Vitulo N."/>
            <person name="Forcato C."/>
            <person name="D'Angelo M."/>
            <person name="Schiavon R."/>
            <person name="Vezzi A."/>
            <person name="Giacometti G.M."/>
            <person name="Morosinotto T."/>
            <person name="Valle G."/>
        </authorList>
    </citation>
    <scope>NUCLEOTIDE SEQUENCE [LARGE SCALE GENOMIC DNA]</scope>
    <source>
        <strain evidence="5 6">B-31</strain>
    </source>
</reference>
<evidence type="ECO:0000256" key="3">
    <source>
        <dbReference type="PROSITE-ProRule" id="PRU00023"/>
    </source>
</evidence>
<sequence>MVTRENVLPAANVSYRKGKSAAHVWTKALAAAERNDITTLNKLWGMPEGKFITRNFQGENGHILHYAAKRVKAKSVAWLLEHGADVNAVDREGETPLCWCATIAPFSRRTGVLLKFLIEAGANPNHQDTHGYTPLTHAVVRGAVDAVRRARVEMLLKLGANPCVRDREGKQPLDYLGMCTNDGQTWTNALPEDRKEMERCEVSLKAEIFRREVREIFWRERVRRQRTHDKSLWTDLEKWKSGNERTVLSEESRRTLRARGMQAEDRRRKDNPQVSNGLDVSWILVDMEDDEMFSKCLGFL</sequence>
<evidence type="ECO:0000313" key="5">
    <source>
        <dbReference type="EMBL" id="EWM29874.1"/>
    </source>
</evidence>
<dbReference type="InterPro" id="IPR036770">
    <property type="entry name" value="Ankyrin_rpt-contain_sf"/>
</dbReference>
<evidence type="ECO:0000313" key="6">
    <source>
        <dbReference type="Proteomes" id="UP000019335"/>
    </source>
</evidence>
<feature type="region of interest" description="Disordered" evidence="4">
    <location>
        <begin position="250"/>
        <end position="273"/>
    </location>
</feature>
<dbReference type="Proteomes" id="UP000019335">
    <property type="component" value="Chromosome 2"/>
</dbReference>
<protein>
    <submittedName>
        <fullName evidence="5">Ankyrin repeat protein</fullName>
    </submittedName>
</protein>
<keyword evidence="1" id="KW-0677">Repeat</keyword>
<comment type="caution">
    <text evidence="5">The sequence shown here is derived from an EMBL/GenBank/DDBJ whole genome shotgun (WGS) entry which is preliminary data.</text>
</comment>
<accession>W7UA72</accession>
<dbReference type="OrthoDB" id="10254927at2759"/>
<proteinExistence type="predicted"/>
<dbReference type="AlphaFoldDB" id="W7UA72"/>
<dbReference type="Pfam" id="PF13857">
    <property type="entry name" value="Ank_5"/>
    <property type="match status" value="1"/>
</dbReference>